<dbReference type="OrthoDB" id="5211520at2759"/>
<keyword evidence="3" id="KW-1185">Reference proteome</keyword>
<organism evidence="2 3">
    <name type="scientific">[Torrubiella] hemipterigena</name>
    <dbReference type="NCBI Taxonomy" id="1531966"/>
    <lineage>
        <taxon>Eukaryota</taxon>
        <taxon>Fungi</taxon>
        <taxon>Dikarya</taxon>
        <taxon>Ascomycota</taxon>
        <taxon>Pezizomycotina</taxon>
        <taxon>Sordariomycetes</taxon>
        <taxon>Hypocreomycetidae</taxon>
        <taxon>Hypocreales</taxon>
        <taxon>Clavicipitaceae</taxon>
        <taxon>Clavicipitaceae incertae sedis</taxon>
        <taxon>'Torrubiella' clade</taxon>
    </lineage>
</organism>
<evidence type="ECO:0000313" key="2">
    <source>
        <dbReference type="EMBL" id="CEJ83152.1"/>
    </source>
</evidence>
<dbReference type="HOGENOM" id="CLU_960379_0_0_1"/>
<evidence type="ECO:0000256" key="1">
    <source>
        <dbReference type="SAM" id="MobiDB-lite"/>
    </source>
</evidence>
<evidence type="ECO:0000313" key="3">
    <source>
        <dbReference type="Proteomes" id="UP000039046"/>
    </source>
</evidence>
<name>A0A0A1TA58_9HYPO</name>
<accession>A0A0A1TA58</accession>
<dbReference type="AlphaFoldDB" id="A0A0A1TA58"/>
<sequence>MSLQDRNPYRQLPDDADIIATLHDVKSIMFLLAYKMGKEAQLTDEGIADLNRFAKMLRNIETRKDMTWQILDEAKAEEFVDLLVKERLAREEDVGDSPPFLFSTRLMELKHHWQEQRTTAPRPQPWDPSFSTTYIKPLTSGDEAAASLTELGMTAAELAGCDEAFADHLRRRRRVISYLEQHPADPTGWEPAPGVTMAEAMKDSNSTTDPESVAKSELWVPIYRSAADIDHLELLTPPGWKDPEDPALSPEEKTNVQESNEKAHKARLESKTDPSRNAQSTVGFQGFARHS</sequence>
<proteinExistence type="predicted"/>
<feature type="region of interest" description="Disordered" evidence="1">
    <location>
        <begin position="235"/>
        <end position="291"/>
    </location>
</feature>
<reference evidence="2 3" key="1">
    <citation type="journal article" date="2015" name="Genome Announc.">
        <title>Draft Genome Sequence and Gene Annotation of the Entomopathogenic Fungus Verticillium hemipterigenum.</title>
        <authorList>
            <person name="Horn F."/>
            <person name="Habel A."/>
            <person name="Scharf D.H."/>
            <person name="Dworschak J."/>
            <person name="Brakhage A.A."/>
            <person name="Guthke R."/>
            <person name="Hertweck C."/>
            <person name="Linde J."/>
        </authorList>
    </citation>
    <scope>NUCLEOTIDE SEQUENCE [LARGE SCALE GENOMIC DNA]</scope>
</reference>
<dbReference type="EMBL" id="CDHN01000001">
    <property type="protein sequence ID" value="CEJ83152.1"/>
    <property type="molecule type" value="Genomic_DNA"/>
</dbReference>
<gene>
    <name evidence="2" type="ORF">VHEMI03174</name>
</gene>
<protein>
    <submittedName>
        <fullName evidence="2">Uncharacterized protein</fullName>
    </submittedName>
</protein>
<dbReference type="Proteomes" id="UP000039046">
    <property type="component" value="Unassembled WGS sequence"/>
</dbReference>
<feature type="compositionally biased region" description="Basic and acidic residues" evidence="1">
    <location>
        <begin position="250"/>
        <end position="274"/>
    </location>
</feature>